<proteinExistence type="predicted"/>
<dbReference type="EMBL" id="JAVLSM010000007">
    <property type="protein sequence ID" value="MDR9836860.1"/>
    <property type="molecule type" value="Genomic_DNA"/>
</dbReference>
<name>A0AAJ2HB47_9BURK</name>
<dbReference type="Proteomes" id="UP001246152">
    <property type="component" value="Unassembled WGS sequence"/>
</dbReference>
<dbReference type="AlphaFoldDB" id="A0AAJ2HB47"/>
<sequence>MPQMLSTVEVQDEPGVYHIPGVHNLQNTLCGFVDVSWSADRDAEEFPCNCEKCIDALAKIKALRFPKYYFAKIR</sequence>
<comment type="caution">
    <text evidence="1">The sequence shown here is derived from an EMBL/GenBank/DDBJ whole genome shotgun (WGS) entry which is preliminary data.</text>
</comment>
<gene>
    <name evidence="1" type="ORF">RI046_14235</name>
</gene>
<reference evidence="1" key="1">
    <citation type="submission" date="2023-04" db="EMBL/GenBank/DDBJ databases">
        <title>Description of first Herbaspirillum huttiense subsp. nephrolepsisexaltata and Herbaspirillum huttiense subsp. lycopersicon.</title>
        <authorList>
            <person name="Poudel M."/>
            <person name="Sharma A."/>
            <person name="Goss E."/>
            <person name="Tapia J.H."/>
            <person name="Harmon C.M."/>
            <person name="Jones J.B."/>
        </authorList>
    </citation>
    <scope>NUCLEOTIDE SEQUENCE</scope>
    <source>
        <strain evidence="1">G21-1742</strain>
    </source>
</reference>
<evidence type="ECO:0000313" key="2">
    <source>
        <dbReference type="Proteomes" id="UP001246152"/>
    </source>
</evidence>
<organism evidence="1 2">
    <name type="scientific">Herbaspirillum huttiense</name>
    <dbReference type="NCBI Taxonomy" id="863372"/>
    <lineage>
        <taxon>Bacteria</taxon>
        <taxon>Pseudomonadati</taxon>
        <taxon>Pseudomonadota</taxon>
        <taxon>Betaproteobacteria</taxon>
        <taxon>Burkholderiales</taxon>
        <taxon>Oxalobacteraceae</taxon>
        <taxon>Herbaspirillum</taxon>
    </lineage>
</organism>
<accession>A0AAJ2HB47</accession>
<evidence type="ECO:0000313" key="1">
    <source>
        <dbReference type="EMBL" id="MDR9836860.1"/>
    </source>
</evidence>
<protein>
    <submittedName>
        <fullName evidence="1">Uncharacterized protein</fullName>
    </submittedName>
</protein>